<name>J3NJ96_GAET3</name>
<reference evidence="2" key="2">
    <citation type="submission" date="2010-07" db="EMBL/GenBank/DDBJ databases">
        <authorList>
            <consortium name="The Broad Institute Genome Sequencing Platform"/>
            <consortium name="Broad Institute Genome Sequencing Center for Infectious Disease"/>
            <person name="Ma L.-J."/>
            <person name="Dead R."/>
            <person name="Young S."/>
            <person name="Zeng Q."/>
            <person name="Koehrsen M."/>
            <person name="Alvarado L."/>
            <person name="Berlin A."/>
            <person name="Chapman S.B."/>
            <person name="Chen Z."/>
            <person name="Freedman E."/>
            <person name="Gellesch M."/>
            <person name="Goldberg J."/>
            <person name="Griggs A."/>
            <person name="Gujja S."/>
            <person name="Heilman E.R."/>
            <person name="Heiman D."/>
            <person name="Hepburn T."/>
            <person name="Howarth C."/>
            <person name="Jen D."/>
            <person name="Larson L."/>
            <person name="Mehta T."/>
            <person name="Neiman D."/>
            <person name="Pearson M."/>
            <person name="Roberts A."/>
            <person name="Saif S."/>
            <person name="Shea T."/>
            <person name="Shenoy N."/>
            <person name="Sisk P."/>
            <person name="Stolte C."/>
            <person name="Sykes S."/>
            <person name="Walk T."/>
            <person name="White J."/>
            <person name="Yandava C."/>
            <person name="Haas B."/>
            <person name="Nusbaum C."/>
            <person name="Birren B."/>
        </authorList>
    </citation>
    <scope>NUCLEOTIDE SEQUENCE</scope>
    <source>
        <strain evidence="2">R3-111a-1</strain>
    </source>
</reference>
<reference evidence="3" key="4">
    <citation type="journal article" date="2015" name="G3 (Bethesda)">
        <title>Genome sequences of three phytopathogenic species of the Magnaporthaceae family of fungi.</title>
        <authorList>
            <person name="Okagaki L.H."/>
            <person name="Nunes C.C."/>
            <person name="Sailsbery J."/>
            <person name="Clay B."/>
            <person name="Brown D."/>
            <person name="John T."/>
            <person name="Oh Y."/>
            <person name="Young N."/>
            <person name="Fitzgerald M."/>
            <person name="Haas B.J."/>
            <person name="Zeng Q."/>
            <person name="Young S."/>
            <person name="Adiconis X."/>
            <person name="Fan L."/>
            <person name="Levin J.Z."/>
            <person name="Mitchell T.K."/>
            <person name="Okubara P.A."/>
            <person name="Farman M.L."/>
            <person name="Kohn L.M."/>
            <person name="Birren B."/>
            <person name="Ma L.-J."/>
            <person name="Dean R.A."/>
        </authorList>
    </citation>
    <scope>NUCLEOTIDE SEQUENCE</scope>
    <source>
        <strain evidence="3">R3-111a-1</strain>
    </source>
</reference>
<dbReference type="HOGENOM" id="CLU_1643790_0_0_1"/>
<dbReference type="EMBL" id="GL385395">
    <property type="protein sequence ID" value="EJT81347.1"/>
    <property type="molecule type" value="Genomic_DNA"/>
</dbReference>
<reference evidence="2" key="3">
    <citation type="submission" date="2010-09" db="EMBL/GenBank/DDBJ databases">
        <title>Annotation of Gaeumannomyces graminis var. tritici R3-111a-1.</title>
        <authorList>
            <consortium name="The Broad Institute Genome Sequencing Platform"/>
            <person name="Ma L.-J."/>
            <person name="Dead R."/>
            <person name="Young S.K."/>
            <person name="Zeng Q."/>
            <person name="Gargeya S."/>
            <person name="Fitzgerald M."/>
            <person name="Haas B."/>
            <person name="Abouelleil A."/>
            <person name="Alvarado L."/>
            <person name="Arachchi H.M."/>
            <person name="Berlin A."/>
            <person name="Brown A."/>
            <person name="Chapman S.B."/>
            <person name="Chen Z."/>
            <person name="Dunbar C."/>
            <person name="Freedman E."/>
            <person name="Gearin G."/>
            <person name="Gellesch M."/>
            <person name="Goldberg J."/>
            <person name="Griggs A."/>
            <person name="Gujja S."/>
            <person name="Heiman D."/>
            <person name="Howarth C."/>
            <person name="Larson L."/>
            <person name="Lui A."/>
            <person name="MacDonald P.J.P."/>
            <person name="Mehta T."/>
            <person name="Montmayeur A."/>
            <person name="Murphy C."/>
            <person name="Neiman D."/>
            <person name="Pearson M."/>
            <person name="Priest M."/>
            <person name="Roberts A."/>
            <person name="Saif S."/>
            <person name="Shea T."/>
            <person name="Shenoy N."/>
            <person name="Sisk P."/>
            <person name="Stolte C."/>
            <person name="Sykes S."/>
            <person name="Yandava C."/>
            <person name="Wortman J."/>
            <person name="Nusbaum C."/>
            <person name="Birren B."/>
        </authorList>
    </citation>
    <scope>NUCLEOTIDE SEQUENCE</scope>
    <source>
        <strain evidence="2">R3-111a-1</strain>
    </source>
</reference>
<dbReference type="VEuPathDB" id="FungiDB:GGTG_01330"/>
<protein>
    <submittedName>
        <fullName evidence="2 3">Uncharacterized protein</fullName>
    </submittedName>
</protein>
<evidence type="ECO:0000313" key="2">
    <source>
        <dbReference type="EMBL" id="EJT81347.1"/>
    </source>
</evidence>
<keyword evidence="4" id="KW-1185">Reference proteome</keyword>
<sequence length="161" mass="16588">MRRGEADGRKSAGAFRRTSPNCAAGNVGAHALVGARAATHTTPATSSGSCFGASKIRGVEEAQQHGSGRWLGEASKASVLGSKPEAVWRVEGGTGCVVWCGAVRGACVDAGGQKTEAQGDKQLVPRSVTRPSTKDAAEQINGAGRINSHPSRPRRKPSTVR</sequence>
<gene>
    <name evidence="3" type="primary">20341788</name>
    <name evidence="2" type="ORF">GGTG_01330</name>
</gene>
<organism evidence="2">
    <name type="scientific">Gaeumannomyces tritici (strain R3-111a-1)</name>
    <name type="common">Wheat and barley take-all root rot fungus</name>
    <name type="synonym">Gaeumannomyces graminis var. tritici</name>
    <dbReference type="NCBI Taxonomy" id="644352"/>
    <lineage>
        <taxon>Eukaryota</taxon>
        <taxon>Fungi</taxon>
        <taxon>Dikarya</taxon>
        <taxon>Ascomycota</taxon>
        <taxon>Pezizomycotina</taxon>
        <taxon>Sordariomycetes</taxon>
        <taxon>Sordariomycetidae</taxon>
        <taxon>Magnaporthales</taxon>
        <taxon>Magnaporthaceae</taxon>
        <taxon>Gaeumannomyces</taxon>
    </lineage>
</organism>
<reference evidence="4" key="1">
    <citation type="submission" date="2010-07" db="EMBL/GenBank/DDBJ databases">
        <title>The genome sequence of Gaeumannomyces graminis var. tritici strain R3-111a-1.</title>
        <authorList>
            <consortium name="The Broad Institute Genome Sequencing Platform"/>
            <person name="Ma L.-J."/>
            <person name="Dead R."/>
            <person name="Young S."/>
            <person name="Zeng Q."/>
            <person name="Koehrsen M."/>
            <person name="Alvarado L."/>
            <person name="Berlin A."/>
            <person name="Chapman S.B."/>
            <person name="Chen Z."/>
            <person name="Freedman E."/>
            <person name="Gellesch M."/>
            <person name="Goldberg J."/>
            <person name="Griggs A."/>
            <person name="Gujja S."/>
            <person name="Heilman E.R."/>
            <person name="Heiman D."/>
            <person name="Hepburn T."/>
            <person name="Howarth C."/>
            <person name="Jen D."/>
            <person name="Larson L."/>
            <person name="Mehta T."/>
            <person name="Neiman D."/>
            <person name="Pearson M."/>
            <person name="Roberts A."/>
            <person name="Saif S."/>
            <person name="Shea T."/>
            <person name="Shenoy N."/>
            <person name="Sisk P."/>
            <person name="Stolte C."/>
            <person name="Sykes S."/>
            <person name="Walk T."/>
            <person name="White J."/>
            <person name="Yandava C."/>
            <person name="Haas B."/>
            <person name="Nusbaum C."/>
            <person name="Birren B."/>
        </authorList>
    </citation>
    <scope>NUCLEOTIDE SEQUENCE [LARGE SCALE GENOMIC DNA]</scope>
    <source>
        <strain evidence="4">R3-111a-1</strain>
    </source>
</reference>
<dbReference type="Proteomes" id="UP000006039">
    <property type="component" value="Unassembled WGS sequence"/>
</dbReference>
<dbReference type="GeneID" id="20341788"/>
<reference evidence="3" key="5">
    <citation type="submission" date="2018-04" db="UniProtKB">
        <authorList>
            <consortium name="EnsemblFungi"/>
        </authorList>
    </citation>
    <scope>IDENTIFICATION</scope>
    <source>
        <strain evidence="3">R3-111a-1</strain>
    </source>
</reference>
<evidence type="ECO:0000256" key="1">
    <source>
        <dbReference type="SAM" id="MobiDB-lite"/>
    </source>
</evidence>
<feature type="region of interest" description="Disordered" evidence="1">
    <location>
        <begin position="112"/>
        <end position="161"/>
    </location>
</feature>
<dbReference type="EnsemblFungi" id="EJT81347">
    <property type="protein sequence ID" value="EJT81347"/>
    <property type="gene ID" value="GGTG_01330"/>
</dbReference>
<feature type="compositionally biased region" description="Basic residues" evidence="1">
    <location>
        <begin position="151"/>
        <end position="161"/>
    </location>
</feature>
<proteinExistence type="predicted"/>
<dbReference type="AlphaFoldDB" id="J3NJ96"/>
<evidence type="ECO:0000313" key="4">
    <source>
        <dbReference type="Proteomes" id="UP000006039"/>
    </source>
</evidence>
<accession>J3NJ96</accession>
<evidence type="ECO:0000313" key="3">
    <source>
        <dbReference type="EnsemblFungi" id="EJT81347"/>
    </source>
</evidence>
<dbReference type="RefSeq" id="XP_009217356.1">
    <property type="nucleotide sequence ID" value="XM_009219092.1"/>
</dbReference>